<evidence type="ECO:0000313" key="3">
    <source>
        <dbReference type="Proteomes" id="UP000037122"/>
    </source>
</evidence>
<organism evidence="2 3">
    <name type="scientific">Candidozyma auris</name>
    <name type="common">Yeast</name>
    <name type="synonym">Candida auris</name>
    <dbReference type="NCBI Taxonomy" id="498019"/>
    <lineage>
        <taxon>Eukaryota</taxon>
        <taxon>Fungi</taxon>
        <taxon>Dikarya</taxon>
        <taxon>Ascomycota</taxon>
        <taxon>Saccharomycotina</taxon>
        <taxon>Pichiomycetes</taxon>
        <taxon>Metschnikowiaceae</taxon>
        <taxon>Candidozyma</taxon>
    </lineage>
</organism>
<dbReference type="VEuPathDB" id="FungiDB:QG37_01281"/>
<keyword evidence="1" id="KW-0732">Signal</keyword>
<accession>A0A0L0P6C8</accession>
<dbReference type="Proteomes" id="UP000037122">
    <property type="component" value="Unassembled WGS sequence"/>
</dbReference>
<comment type="caution">
    <text evidence="2">The sequence shown here is derived from an EMBL/GenBank/DDBJ whole genome shotgun (WGS) entry which is preliminary data.</text>
</comment>
<dbReference type="AlphaFoldDB" id="A0A0L0P6C8"/>
<dbReference type="EMBL" id="LGST01000008">
    <property type="protein sequence ID" value="KNE01933.1"/>
    <property type="molecule type" value="Genomic_DNA"/>
</dbReference>
<evidence type="ECO:0000256" key="1">
    <source>
        <dbReference type="SAM" id="SignalP"/>
    </source>
</evidence>
<feature type="signal peptide" evidence="1">
    <location>
        <begin position="1"/>
        <end position="17"/>
    </location>
</feature>
<proteinExistence type="predicted"/>
<feature type="chain" id="PRO_5005545427" description="Secreted protein" evidence="1">
    <location>
        <begin position="18"/>
        <end position="92"/>
    </location>
</feature>
<gene>
    <name evidence="2" type="ORF">QG37_01281</name>
</gene>
<evidence type="ECO:0000313" key="2">
    <source>
        <dbReference type="EMBL" id="KNE01933.1"/>
    </source>
</evidence>
<name>A0A0L0P6C8_CANAR</name>
<protein>
    <recommendedName>
        <fullName evidence="4">Secreted protein</fullName>
    </recommendedName>
</protein>
<evidence type="ECO:0008006" key="4">
    <source>
        <dbReference type="Google" id="ProtNLM"/>
    </source>
</evidence>
<sequence>MLMVFLKAFFLCSFVYFFRLYVSGYGEAESEACWTQVHFTRMRPQKGTFQTTIGGAISFLRSRVVEVSACLINIFKKIDVNSKFNQCRQFPA</sequence>
<reference evidence="3" key="1">
    <citation type="journal article" date="2015" name="BMC Genomics">
        <title>Draft genome of a commonly misdiagnosed multidrug resistant pathogen Candida auris.</title>
        <authorList>
            <person name="Chatterjee S."/>
            <person name="Alampalli S.V."/>
            <person name="Nageshan R.K."/>
            <person name="Chettiar S.T."/>
            <person name="Joshi S."/>
            <person name="Tatu U.S."/>
        </authorList>
    </citation>
    <scope>NUCLEOTIDE SEQUENCE [LARGE SCALE GENOMIC DNA]</scope>
    <source>
        <strain evidence="3">6684</strain>
    </source>
</reference>